<feature type="compositionally biased region" description="Basic and acidic residues" evidence="1">
    <location>
        <begin position="777"/>
        <end position="786"/>
    </location>
</feature>
<dbReference type="InterPro" id="IPR012965">
    <property type="entry name" value="Msb1/Mug8_dom"/>
</dbReference>
<feature type="domain" description="Meiotically up-regulated protein Msb1/Mug8" evidence="2">
    <location>
        <begin position="48"/>
        <end position="519"/>
    </location>
</feature>
<dbReference type="InterPro" id="IPR037508">
    <property type="entry name" value="Msb1/Mug8"/>
</dbReference>
<feature type="compositionally biased region" description="Polar residues" evidence="1">
    <location>
        <begin position="902"/>
        <end position="913"/>
    </location>
</feature>
<accession>A0A1V8SMT1</accession>
<evidence type="ECO:0000259" key="2">
    <source>
        <dbReference type="Pfam" id="PF08101"/>
    </source>
</evidence>
<feature type="compositionally biased region" description="Basic residues" evidence="1">
    <location>
        <begin position="544"/>
        <end position="555"/>
    </location>
</feature>
<feature type="region of interest" description="Disordered" evidence="1">
    <location>
        <begin position="544"/>
        <end position="615"/>
    </location>
</feature>
<gene>
    <name evidence="3" type="ORF">B0A48_13792</name>
</gene>
<comment type="caution">
    <text evidence="3">The sequence shown here is derived from an EMBL/GenBank/DDBJ whole genome shotgun (WGS) entry which is preliminary data.</text>
</comment>
<feature type="region of interest" description="Disordered" evidence="1">
    <location>
        <begin position="388"/>
        <end position="458"/>
    </location>
</feature>
<feature type="compositionally biased region" description="Polar residues" evidence="1">
    <location>
        <begin position="443"/>
        <end position="453"/>
    </location>
</feature>
<feature type="compositionally biased region" description="Acidic residues" evidence="1">
    <location>
        <begin position="1126"/>
        <end position="1137"/>
    </location>
</feature>
<dbReference type="PANTHER" id="PTHR28093">
    <property type="entry name" value="MORPHOGENESIS-RELATED PROTEIN MSB1"/>
    <property type="match status" value="1"/>
</dbReference>
<feature type="compositionally biased region" description="Polar residues" evidence="1">
    <location>
        <begin position="394"/>
        <end position="409"/>
    </location>
</feature>
<dbReference type="OrthoDB" id="3362494at2759"/>
<dbReference type="AlphaFoldDB" id="A0A1V8SMT1"/>
<feature type="compositionally biased region" description="Basic and acidic residues" evidence="1">
    <location>
        <begin position="556"/>
        <end position="567"/>
    </location>
</feature>
<proteinExistence type="predicted"/>
<protein>
    <recommendedName>
        <fullName evidence="2">Meiotically up-regulated protein Msb1/Mug8 domain-containing protein</fullName>
    </recommendedName>
</protein>
<feature type="compositionally biased region" description="Basic and acidic residues" evidence="1">
    <location>
        <begin position="854"/>
        <end position="868"/>
    </location>
</feature>
<evidence type="ECO:0000313" key="3">
    <source>
        <dbReference type="EMBL" id="OQO00443.1"/>
    </source>
</evidence>
<feature type="compositionally biased region" description="Basic and acidic residues" evidence="1">
    <location>
        <begin position="600"/>
        <end position="611"/>
    </location>
</feature>
<feature type="compositionally biased region" description="Polar residues" evidence="1">
    <location>
        <begin position="833"/>
        <end position="846"/>
    </location>
</feature>
<feature type="region of interest" description="Disordered" evidence="1">
    <location>
        <begin position="689"/>
        <end position="1144"/>
    </location>
</feature>
<dbReference type="Proteomes" id="UP000192596">
    <property type="component" value="Unassembled WGS sequence"/>
</dbReference>
<evidence type="ECO:0000256" key="1">
    <source>
        <dbReference type="SAM" id="MobiDB-lite"/>
    </source>
</evidence>
<reference evidence="4" key="1">
    <citation type="submission" date="2017-03" db="EMBL/GenBank/DDBJ databases">
        <title>Genomes of endolithic fungi from Antarctica.</title>
        <authorList>
            <person name="Coleine C."/>
            <person name="Masonjones S."/>
            <person name="Stajich J.E."/>
        </authorList>
    </citation>
    <scope>NUCLEOTIDE SEQUENCE [LARGE SCALE GENOMIC DNA]</scope>
    <source>
        <strain evidence="4">CCFEE 5527</strain>
    </source>
</reference>
<name>A0A1V8SMT1_9PEZI</name>
<dbReference type="STRING" id="1507870.A0A1V8SMT1"/>
<sequence length="1171" mass="127967">MPLFSKFRSKSSQSVVKGKTQDIPNGANETLKKPTYQSTWSSPHIVLEEVQELIHLCTAELRLRAEALDSPFLLLPFRLDGDSTYARSFIVNFFKHNASNSSQFRGASLQQEIRLTEAPILCSVLKWCWSRIPGGVVSWPVYEGFRLGEQEMRNERNAFEKMLPVVANSAARESVIRDFFELLAAVAAHGKLNGLGGRKLSRLAGWWAFELSDDGKGFEGGYNSWTVAADAASHLFFAHLRSLSPEANPSLSLIERIPRSLQALLAQTEYPPETPTLMQRATPRVLMIVDAVSPTPFALLRRAKHFEYRDQDRVLRELSDFEDPVDALTDECRRVLYAVASTNSSANVRSRQGQYNNSDESWSAFSNMGFSDMGSSTPQTAVNGHAKGAAIKQTPHSRNATSGRPTTPSWADFLNSGFAEDENKNGSGALLLPPDKLLPQIGSRAQTPSSNFGKSHADDDLAPGELAAITNVDLDDVFWWVWMTSLAGEEPNERKSVFGRCALIETTIMNGRWLIMEEQVKGASPDPIAGAEIVEKKSRFGFTKRGRLGNRKASSKKPEPVGVELDRATSATPSKQGVGADQQARIRAAAAAMSPSLAQSRDDAAQRRGRNEYAASTKTNSVLTLGLQSEAGPAMKWANSYDKHALRAQYLGDNFMGKGASRDDLAKRASSVMLENDYQATSGAQHLPILAPDAPAFPGPDTERELPSLPPAGSKATETPPAPQHEFVEQEAPPMPAALTPPVEEAAGEPALVPSKSPEATVAPIEDLHDDSEDELDIARRRRDEPVTANEMLKELGMPKPSSPTHGRVQRKANPRTSNIQDHPAFRAPSVDQPRTMSPVEQNQNPAVLAARMALERKDAGSAESDHKLQKKQGGGGAGGLKKLFGRGKDKTNRRSMEVPPSRSTLAPPSESSLGRRLSLMRKKSGQPAAAAAAAAQVPVEPQPALRESAEFAAQPQVPSSPAMYNDPEANLSRIETRDQNHANEEFSRFDQGPMQDMPGALPRESPDLRNESVQQDHPIAELESPDEHPHSQPQYNTRAAAMLDPRNEQQQSTPDQGFVTPMERSEPAMQHNDAASEASVEREDKPTVASLTQDRWAQIRENAAKRAARASEEQSMQSRPRTERTDEDGETSGEETIESRVARIKARVAELTGNMDTSANGATARASPRY</sequence>
<feature type="region of interest" description="Disordered" evidence="1">
    <location>
        <begin position="1"/>
        <end position="30"/>
    </location>
</feature>
<keyword evidence="4" id="KW-1185">Reference proteome</keyword>
<feature type="compositionally biased region" description="Low complexity" evidence="1">
    <location>
        <begin position="580"/>
        <end position="592"/>
    </location>
</feature>
<dbReference type="EMBL" id="NAJO01000035">
    <property type="protein sequence ID" value="OQO00443.1"/>
    <property type="molecule type" value="Genomic_DNA"/>
</dbReference>
<feature type="compositionally biased region" description="Low complexity" evidence="1">
    <location>
        <begin position="927"/>
        <end position="945"/>
    </location>
</feature>
<evidence type="ECO:0000313" key="4">
    <source>
        <dbReference type="Proteomes" id="UP000192596"/>
    </source>
</evidence>
<feature type="compositionally biased region" description="Basic and acidic residues" evidence="1">
    <location>
        <begin position="975"/>
        <end position="989"/>
    </location>
</feature>
<dbReference type="PANTHER" id="PTHR28093:SF1">
    <property type="entry name" value="MORPHOGENESIS-RELATED PROTEIN MSB1"/>
    <property type="match status" value="1"/>
</dbReference>
<feature type="compositionally biased region" description="Basic and acidic residues" evidence="1">
    <location>
        <begin position="887"/>
        <end position="897"/>
    </location>
</feature>
<organism evidence="3 4">
    <name type="scientific">Cryoendolithus antarcticus</name>
    <dbReference type="NCBI Taxonomy" id="1507870"/>
    <lineage>
        <taxon>Eukaryota</taxon>
        <taxon>Fungi</taxon>
        <taxon>Dikarya</taxon>
        <taxon>Ascomycota</taxon>
        <taxon>Pezizomycotina</taxon>
        <taxon>Dothideomycetes</taxon>
        <taxon>Dothideomycetidae</taxon>
        <taxon>Cladosporiales</taxon>
        <taxon>Cladosporiaceae</taxon>
        <taxon>Cryoendolithus</taxon>
    </lineage>
</organism>
<dbReference type="Pfam" id="PF08101">
    <property type="entry name" value="Msb1-Mug8_dom"/>
    <property type="match status" value="1"/>
</dbReference>
<dbReference type="InParanoid" id="A0A1V8SMT1"/>